<feature type="transmembrane region" description="Helical" evidence="1">
    <location>
        <begin position="128"/>
        <end position="147"/>
    </location>
</feature>
<evidence type="ECO:0000313" key="2">
    <source>
        <dbReference type="EMBL" id="MFC6152339.1"/>
    </source>
</evidence>
<comment type="caution">
    <text evidence="2">The sequence shown here is derived from an EMBL/GenBank/DDBJ whole genome shotgun (WGS) entry which is preliminary data.</text>
</comment>
<protein>
    <submittedName>
        <fullName evidence="2">DUF2975 domain-containing protein</fullName>
    </submittedName>
</protein>
<dbReference type="RefSeq" id="WP_164878772.1">
    <property type="nucleotide sequence ID" value="NZ_CP034929.1"/>
</dbReference>
<keyword evidence="1" id="KW-0812">Transmembrane</keyword>
<accession>A0ABW1QUR1</accession>
<sequence length="158" mass="16605">MTADDGTYVNRADVRPVAVHWGGEMELASGGGWSPWVAFTLGVQVAGLALASAFLFLLHRVLSAAASGDVFSPRAVARVRGMGWLLIAGGVLGFLEWALGTPSKLDYGSSQFGPAADLSAPGPQSIDLTLFAVGALVLLLAQVFRHGHEVESERRMTI</sequence>
<feature type="transmembrane region" description="Helical" evidence="1">
    <location>
        <begin position="36"/>
        <end position="58"/>
    </location>
</feature>
<feature type="transmembrane region" description="Helical" evidence="1">
    <location>
        <begin position="79"/>
        <end position="99"/>
    </location>
</feature>
<keyword evidence="3" id="KW-1185">Reference proteome</keyword>
<dbReference type="Pfam" id="PF11188">
    <property type="entry name" value="DUF2975"/>
    <property type="match status" value="1"/>
</dbReference>
<evidence type="ECO:0000313" key="3">
    <source>
        <dbReference type="Proteomes" id="UP001596098"/>
    </source>
</evidence>
<name>A0ABW1QUR1_9ACTN</name>
<dbReference type="InterPro" id="IPR021354">
    <property type="entry name" value="DUF2975"/>
</dbReference>
<keyword evidence="1" id="KW-0472">Membrane</keyword>
<dbReference type="EMBL" id="JBHSQI010000001">
    <property type="protein sequence ID" value="MFC6152339.1"/>
    <property type="molecule type" value="Genomic_DNA"/>
</dbReference>
<dbReference type="Proteomes" id="UP001596098">
    <property type="component" value="Unassembled WGS sequence"/>
</dbReference>
<reference evidence="3" key="1">
    <citation type="journal article" date="2019" name="Int. J. Syst. Evol. Microbiol.">
        <title>The Global Catalogue of Microorganisms (GCM) 10K type strain sequencing project: providing services to taxonomists for standard genome sequencing and annotation.</title>
        <authorList>
            <consortium name="The Broad Institute Genomics Platform"/>
            <consortium name="The Broad Institute Genome Sequencing Center for Infectious Disease"/>
            <person name="Wu L."/>
            <person name="Ma J."/>
        </authorList>
    </citation>
    <scope>NUCLEOTIDE SEQUENCE [LARGE SCALE GENOMIC DNA]</scope>
    <source>
        <strain evidence="3">DFY28</strain>
    </source>
</reference>
<evidence type="ECO:0000256" key="1">
    <source>
        <dbReference type="SAM" id="Phobius"/>
    </source>
</evidence>
<keyword evidence="1" id="KW-1133">Transmembrane helix</keyword>
<organism evidence="2 3">
    <name type="scientific">Nocardioides yefusunii</name>
    <dbReference type="NCBI Taxonomy" id="2500546"/>
    <lineage>
        <taxon>Bacteria</taxon>
        <taxon>Bacillati</taxon>
        <taxon>Actinomycetota</taxon>
        <taxon>Actinomycetes</taxon>
        <taxon>Propionibacteriales</taxon>
        <taxon>Nocardioidaceae</taxon>
        <taxon>Nocardioides</taxon>
    </lineage>
</organism>
<gene>
    <name evidence="2" type="ORF">ACFPWU_01505</name>
</gene>
<proteinExistence type="predicted"/>